<feature type="compositionally biased region" description="Polar residues" evidence="5">
    <location>
        <begin position="1"/>
        <end position="35"/>
    </location>
</feature>
<evidence type="ECO:0000256" key="3">
    <source>
        <dbReference type="ARBA" id="ARBA00022833"/>
    </source>
</evidence>
<dbReference type="EMBL" id="SWKU01000011">
    <property type="protein sequence ID" value="KAF3002460.1"/>
    <property type="molecule type" value="Genomic_DNA"/>
</dbReference>
<dbReference type="SMART" id="SM00291">
    <property type="entry name" value="ZnF_ZZ"/>
    <property type="match status" value="1"/>
</dbReference>
<comment type="caution">
    <text evidence="7">The sequence shown here is derived from an EMBL/GenBank/DDBJ whole genome shotgun (WGS) entry which is preliminary data.</text>
</comment>
<evidence type="ECO:0000256" key="1">
    <source>
        <dbReference type="ARBA" id="ARBA00022723"/>
    </source>
</evidence>
<organism evidence="7 8">
    <name type="scientific">Curvularia kusanoi</name>
    <name type="common">Cochliobolus kusanoi</name>
    <dbReference type="NCBI Taxonomy" id="90978"/>
    <lineage>
        <taxon>Eukaryota</taxon>
        <taxon>Fungi</taxon>
        <taxon>Dikarya</taxon>
        <taxon>Ascomycota</taxon>
        <taxon>Pezizomycotina</taxon>
        <taxon>Dothideomycetes</taxon>
        <taxon>Pleosporomycetidae</taxon>
        <taxon>Pleosporales</taxon>
        <taxon>Pleosporineae</taxon>
        <taxon>Pleosporaceae</taxon>
        <taxon>Curvularia</taxon>
    </lineage>
</organism>
<dbReference type="AlphaFoldDB" id="A0A9P4TDW9"/>
<evidence type="ECO:0000313" key="7">
    <source>
        <dbReference type="EMBL" id="KAF3002460.1"/>
    </source>
</evidence>
<keyword evidence="3" id="KW-0862">Zinc</keyword>
<keyword evidence="2 4" id="KW-0863">Zinc-finger</keyword>
<sequence length="635" mass="69709">MYYQSSGSPSDESASRYHQQPNITVSPHVQQTPQYVQPFYGVPGPGPMIAELPAPLPSVPPTSTSEQQLSKDEQLARKLSEPDGQSMADEELARRLQQLEVEEARRHSIGNAIQPQRPVSMALPTPQWTHSLPQQRSSRSLRPHSQSIPMDVPLASQRSMQSLRPHSQSISAIPWSPGSFAPQPEMQPRYSMLPEVVSGQAYRPSTRSIPSTPSSDLPEVVTSNVPLAVESPSDPVSLGAYLEEHRRVPYPPQWRLAPVVKMYHAQTSITLKANWLDTPESSAWLTTRRSESSSSRSPPAFSFTFKRIGGSYRDPRFSWVMQTSDTNSKIKKRPSVWSYELRMDRKSGVRKTEVLNPGGKMNILTTYVHASNYDCLRFIGPDGKPYLWASHMPLDSTNGSRYDTTRHALFVASGNNTDPLFGDIVADHAYWDGFDGDHRTHAGVICMECSTKPIVGQRWNCKTCPDHNVCGFCYTTGARNSIEPACKLSLTCVPDETLCIRSPVVDHALVVASLQVLKDWQKHELRRQKTQDPNGFMKSENAARNGDLGRLSYWRGSDMIEKRGASQRVRSRMETAEAMQGQNEISGALSNLADAGLALAAKGQTGGYDGQHAGHHTYGGDGGGGGGDGGGGGGG</sequence>
<dbReference type="GO" id="GO:0008270">
    <property type="term" value="F:zinc ion binding"/>
    <property type="evidence" value="ECO:0007669"/>
    <property type="project" value="UniProtKB-KW"/>
</dbReference>
<keyword evidence="1" id="KW-0479">Metal-binding</keyword>
<dbReference type="OrthoDB" id="661148at2759"/>
<feature type="domain" description="ZZ-type" evidence="6">
    <location>
        <begin position="441"/>
        <end position="498"/>
    </location>
</feature>
<dbReference type="InterPro" id="IPR000433">
    <property type="entry name" value="Znf_ZZ"/>
</dbReference>
<feature type="compositionally biased region" description="Basic and acidic residues" evidence="5">
    <location>
        <begin position="69"/>
        <end position="81"/>
    </location>
</feature>
<evidence type="ECO:0000313" key="8">
    <source>
        <dbReference type="Proteomes" id="UP000801428"/>
    </source>
</evidence>
<accession>A0A9P4TDW9</accession>
<dbReference type="Proteomes" id="UP000801428">
    <property type="component" value="Unassembled WGS sequence"/>
</dbReference>
<feature type="region of interest" description="Disordered" evidence="5">
    <location>
        <begin position="108"/>
        <end position="149"/>
    </location>
</feature>
<protein>
    <recommendedName>
        <fullName evidence="6">ZZ-type domain-containing protein</fullName>
    </recommendedName>
</protein>
<evidence type="ECO:0000256" key="2">
    <source>
        <dbReference type="ARBA" id="ARBA00022771"/>
    </source>
</evidence>
<feature type="region of interest" description="Disordered" evidence="5">
    <location>
        <begin position="1"/>
        <end position="91"/>
    </location>
</feature>
<keyword evidence="8" id="KW-1185">Reference proteome</keyword>
<dbReference type="InterPro" id="IPR043145">
    <property type="entry name" value="Znf_ZZ_sf"/>
</dbReference>
<evidence type="ECO:0000256" key="5">
    <source>
        <dbReference type="SAM" id="MobiDB-lite"/>
    </source>
</evidence>
<proteinExistence type="predicted"/>
<evidence type="ECO:0000256" key="4">
    <source>
        <dbReference type="PROSITE-ProRule" id="PRU00228"/>
    </source>
</evidence>
<dbReference type="Gene3D" id="3.30.60.90">
    <property type="match status" value="1"/>
</dbReference>
<dbReference type="SUPFAM" id="SSF57850">
    <property type="entry name" value="RING/U-box"/>
    <property type="match status" value="1"/>
</dbReference>
<name>A0A9P4TDW9_CURKU</name>
<dbReference type="PROSITE" id="PS50135">
    <property type="entry name" value="ZF_ZZ_2"/>
    <property type="match status" value="1"/>
</dbReference>
<evidence type="ECO:0000259" key="6">
    <source>
        <dbReference type="PROSITE" id="PS50135"/>
    </source>
</evidence>
<gene>
    <name evidence="7" type="ORF">E8E13_005063</name>
</gene>
<feature type="compositionally biased region" description="Low complexity" evidence="5">
    <location>
        <begin position="130"/>
        <end position="147"/>
    </location>
</feature>
<reference evidence="7" key="1">
    <citation type="submission" date="2019-04" db="EMBL/GenBank/DDBJ databases">
        <title>Sequencing of skin fungus with MAO and IRED activity.</title>
        <authorList>
            <person name="Marsaioli A.J."/>
            <person name="Bonatto J.M.C."/>
            <person name="Reis Junior O."/>
        </authorList>
    </citation>
    <scope>NUCLEOTIDE SEQUENCE</scope>
    <source>
        <strain evidence="7">30M1</strain>
    </source>
</reference>
<dbReference type="Pfam" id="PF00569">
    <property type="entry name" value="ZZ"/>
    <property type="match status" value="1"/>
</dbReference>